<dbReference type="Proteomes" id="UP000037035">
    <property type="component" value="Unassembled WGS sequence"/>
</dbReference>
<gene>
    <name evidence="1" type="ORF">VP01_3655g3</name>
</gene>
<comment type="caution">
    <text evidence="1">The sequence shown here is derived from an EMBL/GenBank/DDBJ whole genome shotgun (WGS) entry which is preliminary data.</text>
</comment>
<name>A0A0L6UWD9_9BASI</name>
<evidence type="ECO:0000313" key="1">
    <source>
        <dbReference type="EMBL" id="KNZ52190.1"/>
    </source>
</evidence>
<keyword evidence="2" id="KW-1185">Reference proteome</keyword>
<dbReference type="OrthoDB" id="2717295at2759"/>
<dbReference type="VEuPathDB" id="FungiDB:VP01_3655g3"/>
<organism evidence="1 2">
    <name type="scientific">Puccinia sorghi</name>
    <dbReference type="NCBI Taxonomy" id="27349"/>
    <lineage>
        <taxon>Eukaryota</taxon>
        <taxon>Fungi</taxon>
        <taxon>Dikarya</taxon>
        <taxon>Basidiomycota</taxon>
        <taxon>Pucciniomycotina</taxon>
        <taxon>Pucciniomycetes</taxon>
        <taxon>Pucciniales</taxon>
        <taxon>Pucciniaceae</taxon>
        <taxon>Puccinia</taxon>
    </lineage>
</organism>
<reference evidence="1 2" key="1">
    <citation type="submission" date="2015-08" db="EMBL/GenBank/DDBJ databases">
        <title>Next Generation Sequencing and Analysis of the Genome of Puccinia sorghi L Schw, the Causal Agent of Maize Common Rust.</title>
        <authorList>
            <person name="Rochi L."/>
            <person name="Burguener G."/>
            <person name="Darino M."/>
            <person name="Turjanski A."/>
            <person name="Kreff E."/>
            <person name="Dieguez M.J."/>
            <person name="Sacco F."/>
        </authorList>
    </citation>
    <scope>NUCLEOTIDE SEQUENCE [LARGE SCALE GENOMIC DNA]</scope>
    <source>
        <strain evidence="1 2">RO10H11247</strain>
    </source>
</reference>
<dbReference type="EMBL" id="LAVV01008674">
    <property type="protein sequence ID" value="KNZ52190.1"/>
    <property type="molecule type" value="Genomic_DNA"/>
</dbReference>
<evidence type="ECO:0000313" key="2">
    <source>
        <dbReference type="Proteomes" id="UP000037035"/>
    </source>
</evidence>
<accession>A0A0L6UWD9</accession>
<dbReference type="AlphaFoldDB" id="A0A0L6UWD9"/>
<feature type="non-terminal residue" evidence="1">
    <location>
        <position position="1"/>
    </location>
</feature>
<sequence length="153" mass="17758">LNIEQLQRDVSKAVDYLTQTSSSSLVPDLDMAITNLTQTLQSSHNSQGSSKWRGNHRSNSWWDPDVLGSLVAAFNRARRWMLLSNTENTRRCYFAWQQGFKMKVDKLKLLHWRRYLARTGDRLAFQAFKFTKANQSSMVDPLYMEDMSLSSET</sequence>
<proteinExistence type="predicted"/>
<protein>
    <submittedName>
        <fullName evidence="1">Uncharacterized protein</fullName>
    </submittedName>
</protein>